<feature type="region of interest" description="Disordered" evidence="1">
    <location>
        <begin position="110"/>
        <end position="181"/>
    </location>
</feature>
<evidence type="ECO:0000313" key="3">
    <source>
        <dbReference type="EMBL" id="SMY23394.1"/>
    </source>
</evidence>
<feature type="compositionally biased region" description="Polar residues" evidence="1">
    <location>
        <begin position="135"/>
        <end position="147"/>
    </location>
</feature>
<evidence type="ECO:0000313" key="4">
    <source>
        <dbReference type="Proteomes" id="UP000215453"/>
    </source>
</evidence>
<feature type="region of interest" description="Disordered" evidence="1">
    <location>
        <begin position="196"/>
        <end position="254"/>
    </location>
</feature>
<sequence>MASSVGLIVGVAVPSVLVFGALGAFIYRTEHRRRKMGRENTRNDPPPRPRIQSCAFGYRGRHGIQRLGSGEVENGIEVAGTNNLRPYALNDKKNALELEDTDKARFHAITVPPPSRTHQPPIANMPRKPTPVDPNASTARITEPTEQFESRRPSNSSSSSSSSSKSSSTRDPPSSHTHSPIENENHISQLFFTFTQPNSATPQPSNQQDHQPVSEQEENESRCGSSPTLSDISRGPSVHRRTGSRELPSWRNSDRIVSTTLGQGLGRLDAGRPMGLQCEPKVGVVKNEKERTQVNEGVAIDAHGDMF</sequence>
<keyword evidence="2" id="KW-1133">Transmembrane helix</keyword>
<evidence type="ECO:0000256" key="2">
    <source>
        <dbReference type="SAM" id="Phobius"/>
    </source>
</evidence>
<name>A0A1Y6LG65_ZYMTR</name>
<protein>
    <submittedName>
        <fullName evidence="3">Uncharacterized protein</fullName>
    </submittedName>
</protein>
<gene>
    <name evidence="3" type="ORF">ZT1A5_G4834</name>
</gene>
<feature type="compositionally biased region" description="Low complexity" evidence="1">
    <location>
        <begin position="153"/>
        <end position="175"/>
    </location>
</feature>
<organism evidence="3 4">
    <name type="scientific">Zymoseptoria tritici ST99CH_1A5</name>
    <dbReference type="NCBI Taxonomy" id="1276529"/>
    <lineage>
        <taxon>Eukaryota</taxon>
        <taxon>Fungi</taxon>
        <taxon>Dikarya</taxon>
        <taxon>Ascomycota</taxon>
        <taxon>Pezizomycotina</taxon>
        <taxon>Dothideomycetes</taxon>
        <taxon>Dothideomycetidae</taxon>
        <taxon>Mycosphaerellales</taxon>
        <taxon>Mycosphaerellaceae</taxon>
        <taxon>Zymoseptoria</taxon>
    </lineage>
</organism>
<accession>A0A1Y6LG65</accession>
<evidence type="ECO:0000256" key="1">
    <source>
        <dbReference type="SAM" id="MobiDB-lite"/>
    </source>
</evidence>
<feature type="compositionally biased region" description="Polar residues" evidence="1">
    <location>
        <begin position="222"/>
        <end position="231"/>
    </location>
</feature>
<dbReference type="Proteomes" id="UP000215453">
    <property type="component" value="Chromosome 4"/>
</dbReference>
<proteinExistence type="predicted"/>
<keyword evidence="2" id="KW-0812">Transmembrane</keyword>
<dbReference type="EMBL" id="LT882679">
    <property type="protein sequence ID" value="SMY23394.1"/>
    <property type="molecule type" value="Genomic_DNA"/>
</dbReference>
<keyword evidence="2" id="KW-0472">Membrane</keyword>
<feature type="transmembrane region" description="Helical" evidence="2">
    <location>
        <begin position="6"/>
        <end position="27"/>
    </location>
</feature>
<feature type="compositionally biased region" description="Polar residues" evidence="1">
    <location>
        <begin position="196"/>
        <end position="214"/>
    </location>
</feature>
<reference evidence="3 4" key="1">
    <citation type="submission" date="2016-10" db="EMBL/GenBank/DDBJ databases">
        <authorList>
            <person name="Varghese N."/>
        </authorList>
    </citation>
    <scope>NUCLEOTIDE SEQUENCE [LARGE SCALE GENOMIC DNA]</scope>
</reference>
<dbReference type="AlphaFoldDB" id="A0A1Y6LG65"/>